<sequence>MSEDELNSFYQKEYRQVYQGSEHPIQKDLSVQKKRSGFLIKVLQESGIENIDRHLDIGCSSGILLERVGEEFQCQVVGIEPGDAYRSYAESRGLKV</sequence>
<organism evidence="1">
    <name type="scientific">marine sediment metagenome</name>
    <dbReference type="NCBI Taxonomy" id="412755"/>
    <lineage>
        <taxon>unclassified sequences</taxon>
        <taxon>metagenomes</taxon>
        <taxon>ecological metagenomes</taxon>
    </lineage>
</organism>
<dbReference type="Gene3D" id="3.40.50.150">
    <property type="entry name" value="Vaccinia Virus protein VP39"/>
    <property type="match status" value="1"/>
</dbReference>
<evidence type="ECO:0008006" key="2">
    <source>
        <dbReference type="Google" id="ProtNLM"/>
    </source>
</evidence>
<proteinExistence type="predicted"/>
<accession>X0Z3M9</accession>
<dbReference type="EMBL" id="BART01005905">
    <property type="protein sequence ID" value="GAG55028.1"/>
    <property type="molecule type" value="Genomic_DNA"/>
</dbReference>
<gene>
    <name evidence="1" type="ORF">S01H4_13397</name>
</gene>
<dbReference type="InterPro" id="IPR029063">
    <property type="entry name" value="SAM-dependent_MTases_sf"/>
</dbReference>
<dbReference type="AlphaFoldDB" id="X0Z3M9"/>
<reference evidence="1" key="1">
    <citation type="journal article" date="2014" name="Front. Microbiol.">
        <title>High frequency of phylogenetically diverse reductive dehalogenase-homologous genes in deep subseafloor sedimentary metagenomes.</title>
        <authorList>
            <person name="Kawai M."/>
            <person name="Futagami T."/>
            <person name="Toyoda A."/>
            <person name="Takaki Y."/>
            <person name="Nishi S."/>
            <person name="Hori S."/>
            <person name="Arai W."/>
            <person name="Tsubouchi T."/>
            <person name="Morono Y."/>
            <person name="Uchiyama I."/>
            <person name="Ito T."/>
            <person name="Fujiyama A."/>
            <person name="Inagaki F."/>
            <person name="Takami H."/>
        </authorList>
    </citation>
    <scope>NUCLEOTIDE SEQUENCE</scope>
    <source>
        <strain evidence="1">Expedition CK06-06</strain>
    </source>
</reference>
<comment type="caution">
    <text evidence="1">The sequence shown here is derived from an EMBL/GenBank/DDBJ whole genome shotgun (WGS) entry which is preliminary data.</text>
</comment>
<feature type="non-terminal residue" evidence="1">
    <location>
        <position position="96"/>
    </location>
</feature>
<evidence type="ECO:0000313" key="1">
    <source>
        <dbReference type="EMBL" id="GAG55028.1"/>
    </source>
</evidence>
<dbReference type="SUPFAM" id="SSF53335">
    <property type="entry name" value="S-adenosyl-L-methionine-dependent methyltransferases"/>
    <property type="match status" value="1"/>
</dbReference>
<protein>
    <recommendedName>
        <fullName evidence="2">Methyltransferase type 11 domain-containing protein</fullName>
    </recommendedName>
</protein>
<name>X0Z3M9_9ZZZZ</name>